<dbReference type="EMBL" id="KN880437">
    <property type="protein sequence ID" value="KIY73173.1"/>
    <property type="molecule type" value="Genomic_DNA"/>
</dbReference>
<feature type="compositionally biased region" description="Basic and acidic residues" evidence="1">
    <location>
        <begin position="237"/>
        <end position="253"/>
    </location>
</feature>
<feature type="domain" description="Macro" evidence="2">
    <location>
        <begin position="48"/>
        <end position="231"/>
    </location>
</feature>
<keyword evidence="4" id="KW-1185">Reference proteome</keyword>
<reference evidence="3 4" key="1">
    <citation type="journal article" date="2015" name="Fungal Genet. Biol.">
        <title>Evolution of novel wood decay mechanisms in Agaricales revealed by the genome sequences of Fistulina hepatica and Cylindrobasidium torrendii.</title>
        <authorList>
            <person name="Floudas D."/>
            <person name="Held B.W."/>
            <person name="Riley R."/>
            <person name="Nagy L.G."/>
            <person name="Koehler G."/>
            <person name="Ransdell A.S."/>
            <person name="Younus H."/>
            <person name="Chow J."/>
            <person name="Chiniquy J."/>
            <person name="Lipzen A."/>
            <person name="Tritt A."/>
            <person name="Sun H."/>
            <person name="Haridas S."/>
            <person name="LaButti K."/>
            <person name="Ohm R.A."/>
            <person name="Kues U."/>
            <person name="Blanchette R.A."/>
            <person name="Grigoriev I.V."/>
            <person name="Minto R.E."/>
            <person name="Hibbett D.S."/>
        </authorList>
    </citation>
    <scope>NUCLEOTIDE SEQUENCE [LARGE SCALE GENOMIC DNA]</scope>
    <source>
        <strain evidence="3 4">FP15055 ss-10</strain>
    </source>
</reference>
<feature type="region of interest" description="Disordered" evidence="1">
    <location>
        <begin position="234"/>
        <end position="267"/>
    </location>
</feature>
<evidence type="ECO:0000256" key="1">
    <source>
        <dbReference type="SAM" id="MobiDB-lite"/>
    </source>
</evidence>
<dbReference type="STRING" id="1314674.A0A0D7BRL9"/>
<dbReference type="PANTHER" id="PTHR11106">
    <property type="entry name" value="GANGLIOSIDE INDUCED DIFFERENTIATION ASSOCIATED PROTEIN 2-RELATED"/>
    <property type="match status" value="1"/>
</dbReference>
<dbReference type="Proteomes" id="UP000054007">
    <property type="component" value="Unassembled WGS sequence"/>
</dbReference>
<dbReference type="PANTHER" id="PTHR11106:SF27">
    <property type="entry name" value="MACRO DOMAIN-CONTAINING PROTEIN"/>
    <property type="match status" value="1"/>
</dbReference>
<protein>
    <submittedName>
        <fullName evidence="3">A1pp-domain-containing protein</fullName>
    </submittedName>
</protein>
<evidence type="ECO:0000313" key="4">
    <source>
        <dbReference type="Proteomes" id="UP000054007"/>
    </source>
</evidence>
<evidence type="ECO:0000259" key="2">
    <source>
        <dbReference type="PROSITE" id="PS51154"/>
    </source>
</evidence>
<organism evidence="3 4">
    <name type="scientific">Cylindrobasidium torrendii FP15055 ss-10</name>
    <dbReference type="NCBI Taxonomy" id="1314674"/>
    <lineage>
        <taxon>Eukaryota</taxon>
        <taxon>Fungi</taxon>
        <taxon>Dikarya</taxon>
        <taxon>Basidiomycota</taxon>
        <taxon>Agaricomycotina</taxon>
        <taxon>Agaricomycetes</taxon>
        <taxon>Agaricomycetidae</taxon>
        <taxon>Agaricales</taxon>
        <taxon>Marasmiineae</taxon>
        <taxon>Physalacriaceae</taxon>
        <taxon>Cylindrobasidium</taxon>
    </lineage>
</organism>
<dbReference type="CDD" id="cd02908">
    <property type="entry name" value="Macro_OAADPr_deacetylase"/>
    <property type="match status" value="1"/>
</dbReference>
<dbReference type="Pfam" id="PF01661">
    <property type="entry name" value="Macro"/>
    <property type="match status" value="1"/>
</dbReference>
<dbReference type="SMART" id="SM00506">
    <property type="entry name" value="A1pp"/>
    <property type="match status" value="1"/>
</dbReference>
<dbReference type="InterPro" id="IPR043472">
    <property type="entry name" value="Macro_dom-like"/>
</dbReference>
<sequence>MSGLQTPSPDPEVISSDDSDSEDVFVTLENVPTLAAMYKEGDLHAAAKTHFPHDATLLDRVSLFQGDITRLKVDSIVNAANRSLLGGGGVDGAIHAAAGPGLLEECRTLGGCETGFTKISTGHKLPAKHVLHTVGPIYSRSNVETKASQLRSCYKTSLELAVEHNLKHVAFCSVSTGIYGYPIADATSIALEETRNFLDSKPEASILERVIFVVWSNKDRDVYINMLPEYFPPGPDEGAKDVEAHAEETEALKETTSVSDTTATEEI</sequence>
<name>A0A0D7BRL9_9AGAR</name>
<feature type="compositionally biased region" description="Polar residues" evidence="1">
    <location>
        <begin position="254"/>
        <end position="267"/>
    </location>
</feature>
<dbReference type="SUPFAM" id="SSF52949">
    <property type="entry name" value="Macro domain-like"/>
    <property type="match status" value="1"/>
</dbReference>
<dbReference type="InterPro" id="IPR002589">
    <property type="entry name" value="Macro_dom"/>
</dbReference>
<feature type="region of interest" description="Disordered" evidence="1">
    <location>
        <begin position="1"/>
        <end position="20"/>
    </location>
</feature>
<dbReference type="AlphaFoldDB" id="A0A0D7BRL9"/>
<dbReference type="Gene3D" id="3.40.220.10">
    <property type="entry name" value="Leucine Aminopeptidase, subunit E, domain 1"/>
    <property type="match status" value="1"/>
</dbReference>
<evidence type="ECO:0000313" key="3">
    <source>
        <dbReference type="EMBL" id="KIY73173.1"/>
    </source>
</evidence>
<dbReference type="OrthoDB" id="6077599at2759"/>
<dbReference type="PROSITE" id="PS51154">
    <property type="entry name" value="MACRO"/>
    <property type="match status" value="1"/>
</dbReference>
<gene>
    <name evidence="3" type="ORF">CYLTODRAFT_449109</name>
</gene>
<proteinExistence type="predicted"/>
<accession>A0A0D7BRL9</accession>